<dbReference type="EMBL" id="BART01009463">
    <property type="protein sequence ID" value="GAG68847.1"/>
    <property type="molecule type" value="Genomic_DNA"/>
</dbReference>
<comment type="caution">
    <text evidence="2">The sequence shown here is derived from an EMBL/GenBank/DDBJ whole genome shotgun (WGS) entry which is preliminary data.</text>
</comment>
<evidence type="ECO:0000259" key="1">
    <source>
        <dbReference type="Pfam" id="PF14451"/>
    </source>
</evidence>
<proteinExistence type="predicted"/>
<feature type="domain" description="Ubiquitin Mut7-C" evidence="1">
    <location>
        <begin position="32"/>
        <end position="80"/>
    </location>
</feature>
<dbReference type="SUPFAM" id="SSF54285">
    <property type="entry name" value="MoaD/ThiS"/>
    <property type="match status" value="1"/>
</dbReference>
<dbReference type="InterPro" id="IPR012675">
    <property type="entry name" value="Beta-grasp_dom_sf"/>
</dbReference>
<dbReference type="InterPro" id="IPR016155">
    <property type="entry name" value="Mopterin_synth/thiamin_S_b"/>
</dbReference>
<evidence type="ECO:0000313" key="2">
    <source>
        <dbReference type="EMBL" id="GAG68847.1"/>
    </source>
</evidence>
<dbReference type="Gene3D" id="3.10.20.30">
    <property type="match status" value="1"/>
</dbReference>
<dbReference type="InterPro" id="IPR027798">
    <property type="entry name" value="Ub_Mut7C"/>
</dbReference>
<sequence>MTIKVKLYGDLVEKAPQLGNNFGTPSNVVINPNGIKTVMDILNKYSITQDEISHIFVNGKYSGLGKEVKNGDRVGIFPKRMGLIFVEIKSPF</sequence>
<accession>X1AGF6</accession>
<name>X1AGF6_9ZZZZ</name>
<protein>
    <recommendedName>
        <fullName evidence="1">Ubiquitin Mut7-C domain-containing protein</fullName>
    </recommendedName>
</protein>
<reference evidence="2" key="1">
    <citation type="journal article" date="2014" name="Front. Microbiol.">
        <title>High frequency of phylogenetically diverse reductive dehalogenase-homologous genes in deep subseafloor sedimentary metagenomes.</title>
        <authorList>
            <person name="Kawai M."/>
            <person name="Futagami T."/>
            <person name="Toyoda A."/>
            <person name="Takaki Y."/>
            <person name="Nishi S."/>
            <person name="Hori S."/>
            <person name="Arai W."/>
            <person name="Tsubouchi T."/>
            <person name="Morono Y."/>
            <person name="Uchiyama I."/>
            <person name="Ito T."/>
            <person name="Fujiyama A."/>
            <person name="Inagaki F."/>
            <person name="Takami H."/>
        </authorList>
    </citation>
    <scope>NUCLEOTIDE SEQUENCE</scope>
    <source>
        <strain evidence="2">Expedition CK06-06</strain>
    </source>
</reference>
<dbReference type="Pfam" id="PF14451">
    <property type="entry name" value="Ub-Mut7C"/>
    <property type="match status" value="1"/>
</dbReference>
<dbReference type="AlphaFoldDB" id="X1AGF6"/>
<gene>
    <name evidence="2" type="ORF">S01H4_20970</name>
</gene>
<organism evidence="2">
    <name type="scientific">marine sediment metagenome</name>
    <dbReference type="NCBI Taxonomy" id="412755"/>
    <lineage>
        <taxon>unclassified sequences</taxon>
        <taxon>metagenomes</taxon>
        <taxon>ecological metagenomes</taxon>
    </lineage>
</organism>